<keyword evidence="3" id="KW-1185">Reference proteome</keyword>
<evidence type="ECO:0000313" key="3">
    <source>
        <dbReference type="Proteomes" id="UP000324927"/>
    </source>
</evidence>
<name>A0A5A9GEF1_AZOLI</name>
<gene>
    <name evidence="2" type="ORF">FZ942_26705</name>
</gene>
<protein>
    <recommendedName>
        <fullName evidence="4">Baseplate protein J-like domain-containing protein</fullName>
    </recommendedName>
</protein>
<evidence type="ECO:0000256" key="1">
    <source>
        <dbReference type="SAM" id="MobiDB-lite"/>
    </source>
</evidence>
<sequence>MSAPHPDLLVLNAVATSQRDRLRSAPAPERVQADGRSLAQLLSFAVDYGRLITFYDLTNLPDGDWSAFFSGDPSIALALQVGLDIRGFEADFDRLADALRDAPSLEAQRRAADALVLAVLRLVRLIETDADSSSIESTLGAAIASRHRGQLAAPAQQLIAHLGGNPLEHGLRRAWTGIERGWADRLADLLGDLAEALLGVLEQGRAAACTRLEASLEAQGHQPQAALYNAFTMLFRHAQDTVNRFPERLVRFYDVDVLHQDRRDGSADRVYLAFTPAKGVIQASAPKGTVFTAGSDASGQPVQYTLDQAVSVGTAAVAALRTLTVTRESPQSSAVPLPATPLPAQVLGGVAVLSQTPPLIAEPFPLFGAEEAGTDGALVSTAASLGFALASPTLELAGGQRTVSLGLSFAADGLAAAEALLAPLGGDPAALLAQVLAAAFALRYSTAGGWMPVAGYTVTAPATGQNAFTLAFALTADAAPFVALSSTPPVKTALPVSEGVVPDDTLPVLVADLLQTRVTIGAPAGPVDLYPYAVLNGLALTGLTIAVAVDGLTDLTLTTPGGRASADQPFTPFGSPPVQGAALDVAAPELFIKTLDRLSMRIGWYGLPVQTTGFYGYYSAYVIDADGVKHPPGSLFDNQSFRASFSVVNPGLWTIGQAAGTDPAQDGTADDPPYLFRTVKDASPADGETDNADADGGTTGDGAAGNTVPDSRGRLSPETVLAAPAIVQTAPPDYYDPASSALRLALAEPDYAFGNTLFSANTMAASVELTAAASACAQKCSRPGPALAAMLDPLLATIGQASDKSFVQSVGMALQQALSQMVGAGVAAAQDAISDSGAPPDQQSAWRDSLAAALNGQTQRPLSGRRSAATDPAAALTQLSQWIAANGTALGTGAQPDLGVARTLATSGGTLAATWTAAQGQPVPAARQTMTGAVQTAKADLDAAEADRSSGCLQRCLDGQPTNGFPNQPWLPQMAGLSVSYGAATALPDDRASVYFHLLPFDGVAAAGWPSDAASNAGVPLLAPMPQDGALFIGLSAQDGQLALLFSLAPGEEGWPEEAPPVSWSQAVGAEWAEWTPLTPLRDDTNGLHNSGIVTFELAAAPAALSDAAASAGATSATAPTVWLRAAVDADTDVFPLLADLVTNAGTASWIGPGGADSLGTPLKAGTITASAAKLPDIATVSQPLPSFGGRPVATGKGFEMWMAERLRHKGFGVQSWDYARLALAEFPALCQVAVVPAANGDGTPAPGTVWVVAVPGPATQGVSDPTEPTCDTATLGQIHDLLATRISPFIKLGVSNPPYQRMKVTARLVFSDQDTVEASIQRLNDELIRFLSPWPDPASGPRPDNYYTADAVARFIRHRPYVLGILSFDYAPDPSPAVPGWSYLTSALAHALTGEAP</sequence>
<dbReference type="RefSeq" id="WP_149234107.1">
    <property type="nucleotide sequence ID" value="NZ_JALJXJ010000017.1"/>
</dbReference>
<dbReference type="Proteomes" id="UP000324927">
    <property type="component" value="Unassembled WGS sequence"/>
</dbReference>
<evidence type="ECO:0008006" key="4">
    <source>
        <dbReference type="Google" id="ProtNLM"/>
    </source>
</evidence>
<accession>A0A5A9GEF1</accession>
<dbReference type="EMBL" id="VTTN01000014">
    <property type="protein sequence ID" value="KAA0592740.1"/>
    <property type="molecule type" value="Genomic_DNA"/>
</dbReference>
<reference evidence="2 3" key="1">
    <citation type="submission" date="2019-08" db="EMBL/GenBank/DDBJ databases">
        <authorList>
            <person name="Grouzdev D."/>
            <person name="Tikhonova E."/>
            <person name="Kravchenko I."/>
        </authorList>
    </citation>
    <scope>NUCLEOTIDE SEQUENCE [LARGE SCALE GENOMIC DNA]</scope>
    <source>
        <strain evidence="2 3">59b</strain>
    </source>
</reference>
<organism evidence="2 3">
    <name type="scientific">Azospirillum lipoferum</name>
    <dbReference type="NCBI Taxonomy" id="193"/>
    <lineage>
        <taxon>Bacteria</taxon>
        <taxon>Pseudomonadati</taxon>
        <taxon>Pseudomonadota</taxon>
        <taxon>Alphaproteobacteria</taxon>
        <taxon>Rhodospirillales</taxon>
        <taxon>Azospirillaceae</taxon>
        <taxon>Azospirillum</taxon>
    </lineage>
</organism>
<comment type="caution">
    <text evidence="2">The sequence shown here is derived from an EMBL/GenBank/DDBJ whole genome shotgun (WGS) entry which is preliminary data.</text>
</comment>
<feature type="region of interest" description="Disordered" evidence="1">
    <location>
        <begin position="658"/>
        <end position="715"/>
    </location>
</feature>
<evidence type="ECO:0000313" key="2">
    <source>
        <dbReference type="EMBL" id="KAA0592740.1"/>
    </source>
</evidence>
<dbReference type="OrthoDB" id="9762853at2"/>
<proteinExistence type="predicted"/>